<evidence type="ECO:0000256" key="1">
    <source>
        <dbReference type="ARBA" id="ARBA00022491"/>
    </source>
</evidence>
<feature type="region of interest" description="Disordered" evidence="4">
    <location>
        <begin position="1"/>
        <end position="64"/>
    </location>
</feature>
<gene>
    <name evidence="5" type="ORF">RND81_09G029600</name>
</gene>
<dbReference type="AlphaFoldDB" id="A0AAW1IHG0"/>
<keyword evidence="6" id="KW-1185">Reference proteome</keyword>
<evidence type="ECO:0000313" key="5">
    <source>
        <dbReference type="EMBL" id="KAK9689027.1"/>
    </source>
</evidence>
<sequence>MASSSTSLFFKSSSNNNNNNQPPLRATTTQPDPKPDPTPKPRTRRGNRAQKGPTKPPRRGMGVERIELELQRRDGSSPTNRILAAKMTANNNNNPTHTGPTLPGFPVHQYPIPVTPYYFPGQPDLSPLRPVPVELPSMPNLVLKKKRVNGEEENHEGVLVGFGKNVDYGVIFGGFNANNSININNGDYFHHFGVNNGAFPVYYDFTTTTSDQVMTTHRKWSKSTVMEYGFFPENSDTTIVDENIKDYNQNTNNTKNNINNNNNYYYYKKTDYLDLKLGYSETSYASSPSSSLTTATTTTAGVSDTTLDLSLKLSNY</sequence>
<protein>
    <submittedName>
        <fullName evidence="5">Uncharacterized protein</fullName>
    </submittedName>
</protein>
<dbReference type="PANTHER" id="PTHR33388">
    <property type="entry name" value="OS01G0212500 PROTEIN"/>
    <property type="match status" value="1"/>
</dbReference>
<organism evidence="5 6">
    <name type="scientific">Saponaria officinalis</name>
    <name type="common">Common soapwort</name>
    <name type="synonym">Lychnis saponaria</name>
    <dbReference type="NCBI Taxonomy" id="3572"/>
    <lineage>
        <taxon>Eukaryota</taxon>
        <taxon>Viridiplantae</taxon>
        <taxon>Streptophyta</taxon>
        <taxon>Embryophyta</taxon>
        <taxon>Tracheophyta</taxon>
        <taxon>Spermatophyta</taxon>
        <taxon>Magnoliopsida</taxon>
        <taxon>eudicotyledons</taxon>
        <taxon>Gunneridae</taxon>
        <taxon>Pentapetalae</taxon>
        <taxon>Caryophyllales</taxon>
        <taxon>Caryophyllaceae</taxon>
        <taxon>Caryophylleae</taxon>
        <taxon>Saponaria</taxon>
    </lineage>
</organism>
<keyword evidence="2" id="KW-0805">Transcription regulation</keyword>
<keyword evidence="1" id="KW-0678">Repressor</keyword>
<evidence type="ECO:0000256" key="2">
    <source>
        <dbReference type="ARBA" id="ARBA00023015"/>
    </source>
</evidence>
<feature type="compositionally biased region" description="Low complexity" evidence="4">
    <location>
        <begin position="1"/>
        <end position="20"/>
    </location>
</feature>
<reference evidence="5" key="1">
    <citation type="submission" date="2024-03" db="EMBL/GenBank/DDBJ databases">
        <title>WGS assembly of Saponaria officinalis var. Norfolk2.</title>
        <authorList>
            <person name="Jenkins J."/>
            <person name="Shu S."/>
            <person name="Grimwood J."/>
            <person name="Barry K."/>
            <person name="Goodstein D."/>
            <person name="Schmutz J."/>
            <person name="Leebens-Mack J."/>
            <person name="Osbourn A."/>
        </authorList>
    </citation>
    <scope>NUCLEOTIDE SEQUENCE [LARGE SCALE GENOMIC DNA]</scope>
    <source>
        <strain evidence="5">JIC</strain>
    </source>
</reference>
<proteinExistence type="predicted"/>
<dbReference type="EMBL" id="JBDFQZ010000009">
    <property type="protein sequence ID" value="KAK9689027.1"/>
    <property type="molecule type" value="Genomic_DNA"/>
</dbReference>
<dbReference type="Proteomes" id="UP001443914">
    <property type="component" value="Unassembled WGS sequence"/>
</dbReference>
<evidence type="ECO:0000313" key="6">
    <source>
        <dbReference type="Proteomes" id="UP001443914"/>
    </source>
</evidence>
<dbReference type="GO" id="GO:0003700">
    <property type="term" value="F:DNA-binding transcription factor activity"/>
    <property type="evidence" value="ECO:0007669"/>
    <property type="project" value="InterPro"/>
</dbReference>
<name>A0AAW1IHG0_SAPOF</name>
<dbReference type="PANTHER" id="PTHR33388:SF2">
    <property type="entry name" value="PROTEIN SPOROCYTELESS"/>
    <property type="match status" value="1"/>
</dbReference>
<evidence type="ECO:0000256" key="4">
    <source>
        <dbReference type="SAM" id="MobiDB-lite"/>
    </source>
</evidence>
<comment type="caution">
    <text evidence="5">The sequence shown here is derived from an EMBL/GenBank/DDBJ whole genome shotgun (WGS) entry which is preliminary data.</text>
</comment>
<dbReference type="InterPro" id="IPR040356">
    <property type="entry name" value="SPEAR"/>
</dbReference>
<accession>A0AAW1IHG0</accession>
<evidence type="ECO:0000256" key="3">
    <source>
        <dbReference type="ARBA" id="ARBA00023163"/>
    </source>
</evidence>
<keyword evidence="3" id="KW-0804">Transcription</keyword>